<gene>
    <name evidence="2" type="ORF">OKIOD_LOCUS6193</name>
</gene>
<accession>A0ABN7SGQ0</accession>
<reference evidence="2 3" key="1">
    <citation type="submission" date="2021-04" db="EMBL/GenBank/DDBJ databases">
        <authorList>
            <person name="Bliznina A."/>
        </authorList>
    </citation>
    <scope>NUCLEOTIDE SEQUENCE [LARGE SCALE GENOMIC DNA]</scope>
</reference>
<evidence type="ECO:0000256" key="1">
    <source>
        <dbReference type="SAM" id="MobiDB-lite"/>
    </source>
</evidence>
<keyword evidence="3" id="KW-1185">Reference proteome</keyword>
<name>A0ABN7SGQ0_OIKDI</name>
<dbReference type="Proteomes" id="UP001158576">
    <property type="component" value="Chromosome XSR"/>
</dbReference>
<proteinExistence type="predicted"/>
<evidence type="ECO:0000313" key="3">
    <source>
        <dbReference type="Proteomes" id="UP001158576"/>
    </source>
</evidence>
<sequence>MGDQSIKKLKLNDNTENSSDEEKPKFRFGIPSSPPNEPSLFTGKIPEGISEEEPEQNDSPKEENHSEQLDTSATDSDLDFTRSEDDPSPIMSPLLTDLEYELKNSVHASTPIYDNKENNPPDFNVGYAPHDFGTQEELDDITKVLPHWKMMNIDYKRFLLAEIRYVLAWFTVENCKKRRSITKELLDQKLNI</sequence>
<evidence type="ECO:0000313" key="2">
    <source>
        <dbReference type="EMBL" id="CAG5096476.1"/>
    </source>
</evidence>
<feature type="compositionally biased region" description="Basic and acidic residues" evidence="1">
    <location>
        <begin position="58"/>
        <end position="68"/>
    </location>
</feature>
<dbReference type="EMBL" id="OU015569">
    <property type="protein sequence ID" value="CAG5096476.1"/>
    <property type="molecule type" value="Genomic_DNA"/>
</dbReference>
<organism evidence="2 3">
    <name type="scientific">Oikopleura dioica</name>
    <name type="common">Tunicate</name>
    <dbReference type="NCBI Taxonomy" id="34765"/>
    <lineage>
        <taxon>Eukaryota</taxon>
        <taxon>Metazoa</taxon>
        <taxon>Chordata</taxon>
        <taxon>Tunicata</taxon>
        <taxon>Appendicularia</taxon>
        <taxon>Copelata</taxon>
        <taxon>Oikopleuridae</taxon>
        <taxon>Oikopleura</taxon>
    </lineage>
</organism>
<feature type="region of interest" description="Disordered" evidence="1">
    <location>
        <begin position="1"/>
        <end position="92"/>
    </location>
</feature>
<protein>
    <submittedName>
        <fullName evidence="2">Oidioi.mRNA.OKI2018_I69.XSR.g14635.t1.cds</fullName>
    </submittedName>
</protein>